<keyword evidence="1" id="KW-0812">Transmembrane</keyword>
<dbReference type="SUPFAM" id="SSF55785">
    <property type="entry name" value="PYP-like sensor domain (PAS domain)"/>
    <property type="match status" value="2"/>
</dbReference>
<dbReference type="SMART" id="SM00086">
    <property type="entry name" value="PAC"/>
    <property type="match status" value="2"/>
</dbReference>
<reference evidence="6 7" key="1">
    <citation type="submission" date="2018-11" db="EMBL/GenBank/DDBJ databases">
        <authorList>
            <person name="Jang G.I."/>
            <person name="Hwang C.Y."/>
        </authorList>
    </citation>
    <scope>NUCLEOTIDE SEQUENCE [LARGE SCALE GENOMIC DNA]</scope>
    <source>
        <strain evidence="6 7">SSM26</strain>
    </source>
</reference>
<dbReference type="InterPro" id="IPR035919">
    <property type="entry name" value="EAL_sf"/>
</dbReference>
<dbReference type="InterPro" id="IPR000160">
    <property type="entry name" value="GGDEF_dom"/>
</dbReference>
<evidence type="ECO:0000259" key="3">
    <source>
        <dbReference type="PROSITE" id="PS50113"/>
    </source>
</evidence>
<dbReference type="NCBIfam" id="TIGR00229">
    <property type="entry name" value="sensory_box"/>
    <property type="match status" value="2"/>
</dbReference>
<evidence type="ECO:0000259" key="5">
    <source>
        <dbReference type="PROSITE" id="PS50887"/>
    </source>
</evidence>
<dbReference type="InterPro" id="IPR043128">
    <property type="entry name" value="Rev_trsase/Diguanyl_cyclase"/>
</dbReference>
<dbReference type="InterPro" id="IPR001633">
    <property type="entry name" value="EAL_dom"/>
</dbReference>
<comment type="caution">
    <text evidence="6">The sequence shown here is derived from an EMBL/GenBank/DDBJ whole genome shotgun (WGS) entry which is preliminary data.</text>
</comment>
<feature type="domain" description="GGDEF" evidence="5">
    <location>
        <begin position="361"/>
        <end position="494"/>
    </location>
</feature>
<dbReference type="PROSITE" id="PS50887">
    <property type="entry name" value="GGDEF"/>
    <property type="match status" value="1"/>
</dbReference>
<dbReference type="Pfam" id="PF00990">
    <property type="entry name" value="GGDEF"/>
    <property type="match status" value="1"/>
</dbReference>
<dbReference type="Pfam" id="PF08447">
    <property type="entry name" value="PAS_3"/>
    <property type="match status" value="1"/>
</dbReference>
<feature type="domain" description="PAC" evidence="3">
    <location>
        <begin position="155"/>
        <end position="207"/>
    </location>
</feature>
<dbReference type="InterPro" id="IPR001610">
    <property type="entry name" value="PAC"/>
</dbReference>
<dbReference type="Gene3D" id="3.20.20.450">
    <property type="entry name" value="EAL domain"/>
    <property type="match status" value="1"/>
</dbReference>
<evidence type="ECO:0000259" key="4">
    <source>
        <dbReference type="PROSITE" id="PS50883"/>
    </source>
</evidence>
<dbReference type="PROSITE" id="PS50113">
    <property type="entry name" value="PAC"/>
    <property type="match status" value="2"/>
</dbReference>
<feature type="domain" description="PAC" evidence="3">
    <location>
        <begin position="277"/>
        <end position="329"/>
    </location>
</feature>
<dbReference type="InterPro" id="IPR035965">
    <property type="entry name" value="PAS-like_dom_sf"/>
</dbReference>
<dbReference type="SMART" id="SM00267">
    <property type="entry name" value="GGDEF"/>
    <property type="match status" value="1"/>
</dbReference>
<feature type="transmembrane region" description="Helical" evidence="1">
    <location>
        <begin position="44"/>
        <end position="62"/>
    </location>
</feature>
<dbReference type="InterPro" id="IPR000014">
    <property type="entry name" value="PAS"/>
</dbReference>
<dbReference type="CDD" id="cd01949">
    <property type="entry name" value="GGDEF"/>
    <property type="match status" value="1"/>
</dbReference>
<dbReference type="NCBIfam" id="TIGR00254">
    <property type="entry name" value="GGDEF"/>
    <property type="match status" value="1"/>
</dbReference>
<gene>
    <name evidence="6" type="ORF">EF096_03085</name>
</gene>
<dbReference type="RefSeq" id="WP_123888149.1">
    <property type="nucleotide sequence ID" value="NZ_RKKU01000002.1"/>
</dbReference>
<dbReference type="PROSITE" id="PS50883">
    <property type="entry name" value="EAL"/>
    <property type="match status" value="1"/>
</dbReference>
<name>A0ABX9XPH0_9PSED</name>
<dbReference type="Gene3D" id="3.30.450.20">
    <property type="entry name" value="PAS domain"/>
    <property type="match status" value="2"/>
</dbReference>
<keyword evidence="1" id="KW-0472">Membrane</keyword>
<dbReference type="EMBL" id="RKKU01000002">
    <property type="protein sequence ID" value="ROZ87862.1"/>
    <property type="molecule type" value="Genomic_DNA"/>
</dbReference>
<dbReference type="Gene3D" id="3.30.70.270">
    <property type="match status" value="1"/>
</dbReference>
<dbReference type="Pfam" id="PF13426">
    <property type="entry name" value="PAS_9"/>
    <property type="match status" value="1"/>
</dbReference>
<dbReference type="Proteomes" id="UP000275199">
    <property type="component" value="Unassembled WGS sequence"/>
</dbReference>
<dbReference type="InterPro" id="IPR013655">
    <property type="entry name" value="PAS_fold_3"/>
</dbReference>
<dbReference type="SUPFAM" id="SSF141868">
    <property type="entry name" value="EAL domain-like"/>
    <property type="match status" value="1"/>
</dbReference>
<evidence type="ECO:0000313" key="6">
    <source>
        <dbReference type="EMBL" id="ROZ87862.1"/>
    </source>
</evidence>
<dbReference type="SMART" id="SM00052">
    <property type="entry name" value="EAL"/>
    <property type="match status" value="1"/>
</dbReference>
<organism evidence="6 7">
    <name type="scientific">Pseudomonas neustonica</name>
    <dbReference type="NCBI Taxonomy" id="2487346"/>
    <lineage>
        <taxon>Bacteria</taxon>
        <taxon>Pseudomonadati</taxon>
        <taxon>Pseudomonadota</taxon>
        <taxon>Gammaproteobacteria</taxon>
        <taxon>Pseudomonadales</taxon>
        <taxon>Pseudomonadaceae</taxon>
        <taxon>Pseudomonas</taxon>
    </lineage>
</organism>
<dbReference type="InterPro" id="IPR052155">
    <property type="entry name" value="Biofilm_reg_signaling"/>
</dbReference>
<proteinExistence type="predicted"/>
<dbReference type="SUPFAM" id="SSF55073">
    <property type="entry name" value="Nucleotide cyclase"/>
    <property type="match status" value="1"/>
</dbReference>
<dbReference type="PANTHER" id="PTHR44757">
    <property type="entry name" value="DIGUANYLATE CYCLASE DGCP"/>
    <property type="match status" value="1"/>
</dbReference>
<feature type="domain" description="EAL" evidence="4">
    <location>
        <begin position="503"/>
        <end position="757"/>
    </location>
</feature>
<dbReference type="InterPro" id="IPR029787">
    <property type="entry name" value="Nucleotide_cyclase"/>
</dbReference>
<feature type="domain" description="PAS" evidence="2">
    <location>
        <begin position="79"/>
        <end position="151"/>
    </location>
</feature>
<dbReference type="InterPro" id="IPR000700">
    <property type="entry name" value="PAS-assoc_C"/>
</dbReference>
<dbReference type="CDD" id="cd00130">
    <property type="entry name" value="PAS"/>
    <property type="match status" value="2"/>
</dbReference>
<evidence type="ECO:0000313" key="7">
    <source>
        <dbReference type="Proteomes" id="UP000275199"/>
    </source>
</evidence>
<feature type="domain" description="PAS" evidence="2">
    <location>
        <begin position="211"/>
        <end position="275"/>
    </location>
</feature>
<keyword evidence="1" id="KW-1133">Transmembrane helix</keyword>
<evidence type="ECO:0000256" key="1">
    <source>
        <dbReference type="SAM" id="Phobius"/>
    </source>
</evidence>
<dbReference type="PANTHER" id="PTHR44757:SF2">
    <property type="entry name" value="BIOFILM ARCHITECTURE MAINTENANCE PROTEIN MBAA"/>
    <property type="match status" value="1"/>
</dbReference>
<keyword evidence="7" id="KW-1185">Reference proteome</keyword>
<dbReference type="Pfam" id="PF00563">
    <property type="entry name" value="EAL"/>
    <property type="match status" value="1"/>
</dbReference>
<dbReference type="SMART" id="SM00091">
    <property type="entry name" value="PAS"/>
    <property type="match status" value="2"/>
</dbReference>
<evidence type="ECO:0000259" key="2">
    <source>
        <dbReference type="PROSITE" id="PS50112"/>
    </source>
</evidence>
<sequence length="758" mass="85797">MSSSASACLIAVKYLLVATTWVLFSDYLLTLVVLEPELQLQLQTYKGMAFVLITTAVLFFTARHQLRGRRQQELALRKNDERFNLALAGGNDGVWDWDLVDDAFYLSARCRELLGITAERPEGIAQQWLEYLHPDDKEPLRAAFIAHLRGKTERLELTYRVVGQHADLVWVQVSGQAVRNQQGRAVRLVGILRDISEQVRREQRLLQAGVMFDCTSEGMLICDAEQNIIDVNNAFCQITGYQPVDVIGRSPNLLASGRHDTEFYRRMWQQIMATGRWSGEIWNRRKDGEIYPQWQNIIAVKDHMGTLTHYVAVFADISMIKRSQQEIDYLAHHDPLTKLPNRLLFNERLNTAIVRASRHITTLGLIFIDLDRFKGINDSLGHSLGDEMLQRVAERVQQVCEDADTLSRLSGDEFALLVERPVGFDDLSKLAERIQQLLLEPFELNGQLIHMTASIGLSLFPSDGNDGAELLKNADSAVSLAKSRGRNSYAFYTQELTEQARRRMNLETELHLALQQHQLRVYYQLQKDLRSGQWIGMEALVRWEHPEHGVIPPDEFLPVARHAGLMGEIDEFVLHQACAQMRQWLDAGYPLRTMAVNMSGYWMERGDVLSSARSALANSNLDAHYLELEVTEDEVMHYGDLSVSLLDQLSELGVRLAIDDFGTGYSSLLRLKRMPVNKLKIDRGFISDLPGSESDSAMARTIIGLGKSLQLATIAEGIETQAQEDLLREFGCDAGQGYLYNQPLPAVEVEKILMAVEL</sequence>
<accession>A0ABX9XPH0</accession>
<dbReference type="PROSITE" id="PS50112">
    <property type="entry name" value="PAS"/>
    <property type="match status" value="2"/>
</dbReference>
<protein>
    <submittedName>
        <fullName evidence="6">Bifunctional diguanylate cyclase/phosphodiesterase</fullName>
    </submittedName>
</protein>
<dbReference type="CDD" id="cd01948">
    <property type="entry name" value="EAL"/>
    <property type="match status" value="1"/>
</dbReference>